<dbReference type="Proteomes" id="UP000243063">
    <property type="component" value="Chromosome I"/>
</dbReference>
<keyword evidence="4" id="KW-0676">Redox-active center</keyword>
<dbReference type="GO" id="GO:0016853">
    <property type="term" value="F:isomerase activity"/>
    <property type="evidence" value="ECO:0007669"/>
    <property type="project" value="UniProtKB-KW"/>
</dbReference>
<dbReference type="RefSeq" id="WP_090211926.1">
    <property type="nucleotide sequence ID" value="NZ_LT629780.1"/>
</dbReference>
<feature type="transmembrane region" description="Helical" evidence="5">
    <location>
        <begin position="109"/>
        <end position="130"/>
    </location>
</feature>
<dbReference type="InterPro" id="IPR013740">
    <property type="entry name" value="Redoxin"/>
</dbReference>
<evidence type="ECO:0000313" key="8">
    <source>
        <dbReference type="Proteomes" id="UP000243063"/>
    </source>
</evidence>
<dbReference type="GO" id="GO:0042158">
    <property type="term" value="P:lipoprotein biosynthetic process"/>
    <property type="evidence" value="ECO:0007669"/>
    <property type="project" value="InterPro"/>
</dbReference>
<dbReference type="Pfam" id="PF08534">
    <property type="entry name" value="Redoxin"/>
    <property type="match status" value="1"/>
</dbReference>
<evidence type="ECO:0000256" key="5">
    <source>
        <dbReference type="SAM" id="Phobius"/>
    </source>
</evidence>
<feature type="transmembrane region" description="Helical" evidence="5">
    <location>
        <begin position="12"/>
        <end position="32"/>
    </location>
</feature>
<dbReference type="GO" id="GO:0030313">
    <property type="term" value="C:cell envelope"/>
    <property type="evidence" value="ECO:0007669"/>
    <property type="project" value="UniProtKB-SubCell"/>
</dbReference>
<reference evidence="8" key="1">
    <citation type="submission" date="2016-10" db="EMBL/GenBank/DDBJ databases">
        <authorList>
            <person name="Varghese N."/>
            <person name="Submissions S."/>
        </authorList>
    </citation>
    <scope>NUCLEOTIDE SEQUENCE [LARGE SCALE GENOMIC DNA]</scope>
    <source>
        <strain evidence="8">CCTCC 2012022</strain>
    </source>
</reference>
<dbReference type="InterPro" id="IPR017937">
    <property type="entry name" value="Thioredoxin_CS"/>
</dbReference>
<dbReference type="STRING" id="1245526.SAMN05216580_0545"/>
<protein>
    <submittedName>
        <fullName evidence="7">Thiol-disulfide isomerase or thioredoxin</fullName>
    </submittedName>
</protein>
<proteinExistence type="predicted"/>
<evidence type="ECO:0000259" key="6">
    <source>
        <dbReference type="PROSITE" id="PS51352"/>
    </source>
</evidence>
<dbReference type="Gene3D" id="3.40.30.10">
    <property type="entry name" value="Glutaredoxin"/>
    <property type="match status" value="1"/>
</dbReference>
<keyword evidence="7" id="KW-0413">Isomerase</keyword>
<dbReference type="PANTHER" id="PTHR42852">
    <property type="entry name" value="THIOL:DISULFIDE INTERCHANGE PROTEIN DSBE"/>
    <property type="match status" value="1"/>
</dbReference>
<dbReference type="InterPro" id="IPR036249">
    <property type="entry name" value="Thioredoxin-like_sf"/>
</dbReference>
<dbReference type="PROSITE" id="PS51352">
    <property type="entry name" value="THIOREDOXIN_2"/>
    <property type="match status" value="1"/>
</dbReference>
<dbReference type="OrthoDB" id="9799347at2"/>
<keyword evidence="5" id="KW-1133">Transmembrane helix</keyword>
<dbReference type="PANTHER" id="PTHR42852:SF6">
    <property type="entry name" value="THIOL:DISULFIDE INTERCHANGE PROTEIN DSBE"/>
    <property type="match status" value="1"/>
</dbReference>
<gene>
    <name evidence="7" type="ORF">SAMN05216580_0545</name>
</gene>
<evidence type="ECO:0000256" key="3">
    <source>
        <dbReference type="ARBA" id="ARBA00023157"/>
    </source>
</evidence>
<dbReference type="SUPFAM" id="SSF52833">
    <property type="entry name" value="Thioredoxin-like"/>
    <property type="match status" value="1"/>
</dbReference>
<dbReference type="AlphaFoldDB" id="A0A1H2EEZ4"/>
<evidence type="ECO:0000256" key="4">
    <source>
        <dbReference type="ARBA" id="ARBA00023284"/>
    </source>
</evidence>
<dbReference type="GO" id="GO:0017004">
    <property type="term" value="P:cytochrome complex assembly"/>
    <property type="evidence" value="ECO:0007669"/>
    <property type="project" value="UniProtKB-KW"/>
</dbReference>
<evidence type="ECO:0000313" key="7">
    <source>
        <dbReference type="EMBL" id="SDT93559.1"/>
    </source>
</evidence>
<keyword evidence="5" id="KW-0812">Transmembrane</keyword>
<dbReference type="PROSITE" id="PS00194">
    <property type="entry name" value="THIOREDOXIN_1"/>
    <property type="match status" value="1"/>
</dbReference>
<evidence type="ECO:0000256" key="1">
    <source>
        <dbReference type="ARBA" id="ARBA00004196"/>
    </source>
</evidence>
<keyword evidence="5" id="KW-0472">Membrane</keyword>
<keyword evidence="8" id="KW-1185">Reference proteome</keyword>
<dbReference type="InterPro" id="IPR050553">
    <property type="entry name" value="Thioredoxin_ResA/DsbE_sf"/>
</dbReference>
<sequence length="271" mass="28959">MLTVNLGPLALASHHLLLIASLALASVVGARLGRRAGSNPETPLLLLLLLGLLVARLAFVLVYAEHFAGAWWRVLDIRDGGFIAWPGVLAALLCGLWLLWRRAALRRPLAAALLAGLALWGLGSLVLGALERSAQLPALALRDLQGRPVELQALRGEPLVVNLWATWCPPCRREMPVLDAARRREPGIRFVFVNQGEGAGEVARFLAGQRFDTRDVLLDGGGRLGALVGSRALPTTLFYGADGRLLGTHLGELSDASLAQALEALRSGAHK</sequence>
<keyword evidence="2" id="KW-0201">Cytochrome c-type biogenesis</keyword>
<dbReference type="CDD" id="cd02966">
    <property type="entry name" value="TlpA_like_family"/>
    <property type="match status" value="1"/>
</dbReference>
<feature type="domain" description="Thioredoxin" evidence="6">
    <location>
        <begin position="130"/>
        <end position="267"/>
    </location>
</feature>
<dbReference type="GO" id="GO:0005886">
    <property type="term" value="C:plasma membrane"/>
    <property type="evidence" value="ECO:0007669"/>
    <property type="project" value="InterPro"/>
</dbReference>
<accession>A0A1H2EEZ4</accession>
<feature type="transmembrane region" description="Helical" evidence="5">
    <location>
        <begin position="83"/>
        <end position="100"/>
    </location>
</feature>
<dbReference type="EMBL" id="LT629780">
    <property type="protein sequence ID" value="SDT93559.1"/>
    <property type="molecule type" value="Genomic_DNA"/>
</dbReference>
<comment type="subcellular location">
    <subcellularLocation>
        <location evidence="1">Cell envelope</location>
    </subcellularLocation>
</comment>
<feature type="transmembrane region" description="Helical" evidence="5">
    <location>
        <begin position="44"/>
        <end position="63"/>
    </location>
</feature>
<dbReference type="GO" id="GO:0008961">
    <property type="term" value="F:phosphatidylglycerol-prolipoprotein diacylglyceryl transferase activity"/>
    <property type="evidence" value="ECO:0007669"/>
    <property type="project" value="InterPro"/>
</dbReference>
<organism evidence="7 8">
    <name type="scientific">Geopseudomonas guangdongensis</name>
    <dbReference type="NCBI Taxonomy" id="1245526"/>
    <lineage>
        <taxon>Bacteria</taxon>
        <taxon>Pseudomonadati</taxon>
        <taxon>Pseudomonadota</taxon>
        <taxon>Gammaproteobacteria</taxon>
        <taxon>Pseudomonadales</taxon>
        <taxon>Pseudomonadaceae</taxon>
        <taxon>Geopseudomonas</taxon>
    </lineage>
</organism>
<dbReference type="InterPro" id="IPR001640">
    <property type="entry name" value="Lgt"/>
</dbReference>
<name>A0A1H2EEZ4_9GAMM</name>
<dbReference type="Pfam" id="PF01790">
    <property type="entry name" value="LGT"/>
    <property type="match status" value="1"/>
</dbReference>
<dbReference type="GO" id="GO:0015036">
    <property type="term" value="F:disulfide oxidoreductase activity"/>
    <property type="evidence" value="ECO:0007669"/>
    <property type="project" value="UniProtKB-ARBA"/>
</dbReference>
<keyword evidence="3" id="KW-1015">Disulfide bond</keyword>
<dbReference type="InterPro" id="IPR013766">
    <property type="entry name" value="Thioredoxin_domain"/>
</dbReference>
<evidence type="ECO:0000256" key="2">
    <source>
        <dbReference type="ARBA" id="ARBA00022748"/>
    </source>
</evidence>